<reference evidence="4 5" key="1">
    <citation type="submission" date="2017-06" db="EMBL/GenBank/DDBJ databases">
        <authorList>
            <person name="Kim H.J."/>
            <person name="Triplett B.A."/>
        </authorList>
    </citation>
    <scope>NUCLEOTIDE SEQUENCE [LARGE SCALE GENOMIC DNA]</scope>
    <source>
        <strain evidence="4 5">B29T1</strain>
    </source>
</reference>
<evidence type="ECO:0000313" key="4">
    <source>
        <dbReference type="EMBL" id="SNB79461.1"/>
    </source>
</evidence>
<evidence type="ECO:0000313" key="5">
    <source>
        <dbReference type="Proteomes" id="UP000197065"/>
    </source>
</evidence>
<dbReference type="PANTHER" id="PTHR33620">
    <property type="entry name" value="UREASE ACCESSORY PROTEIN F"/>
    <property type="match status" value="1"/>
</dbReference>
<dbReference type="HAMAP" id="MF_01385">
    <property type="entry name" value="UreF"/>
    <property type="match status" value="1"/>
</dbReference>
<evidence type="ECO:0000256" key="1">
    <source>
        <dbReference type="ARBA" id="ARBA00022988"/>
    </source>
</evidence>
<proteinExistence type="inferred from homology"/>
<comment type="subcellular location">
    <subcellularLocation>
        <location evidence="3">Cytoplasm</location>
    </subcellularLocation>
</comment>
<dbReference type="InterPro" id="IPR038277">
    <property type="entry name" value="UreF_sf"/>
</dbReference>
<keyword evidence="3" id="KW-0963">Cytoplasm</keyword>
<dbReference type="Proteomes" id="UP000197065">
    <property type="component" value="Unassembled WGS sequence"/>
</dbReference>
<evidence type="ECO:0000256" key="3">
    <source>
        <dbReference type="HAMAP-Rule" id="MF_01385"/>
    </source>
</evidence>
<dbReference type="InterPro" id="IPR002639">
    <property type="entry name" value="UreF"/>
</dbReference>
<dbReference type="Gene3D" id="1.10.4190.10">
    <property type="entry name" value="Urease accessory protein UreF"/>
    <property type="match status" value="1"/>
</dbReference>
<dbReference type="GO" id="GO:0016151">
    <property type="term" value="F:nickel cation binding"/>
    <property type="evidence" value="ECO:0007669"/>
    <property type="project" value="UniProtKB-UniRule"/>
</dbReference>
<dbReference type="PIRSF" id="PIRSF009467">
    <property type="entry name" value="Ureas_acces_UreF"/>
    <property type="match status" value="1"/>
</dbReference>
<sequence length="223" mass="24508">MQALLHMLWQSDSAFPSGAFAFSHGLEGALGVKEDWSIHRIAALFATILRHRWSTADRVILVQAHRHADDRRRLAAIDRQFEAASLTEPLRVGSRRQGRAFLTSHARLRSPGAPALKEALDRKEILGHLPVLQGAIWRQLGMDERQASLAAGYAALSSLASVATRLGRLGAIQAHAIVRDLLPVLDQTVAQPVGDDAMPSSFVPWLEIMALEHAQADLRLFVN</sequence>
<keyword evidence="1 3" id="KW-0996">Nickel insertion</keyword>
<accession>A0A212S354</accession>
<dbReference type="RefSeq" id="WP_207762180.1">
    <property type="nucleotide sequence ID" value="NZ_FYEH01000021.1"/>
</dbReference>
<comment type="similarity">
    <text evidence="3">Belongs to the UreF family.</text>
</comment>
<gene>
    <name evidence="3" type="primary">ureF</name>
    <name evidence="4" type="ORF">SAMN07250955_12125</name>
</gene>
<comment type="subunit">
    <text evidence="3">UreD, UreF and UreG form a complex that acts as a GTP-hydrolysis-dependent molecular chaperone, activating the urease apoprotein by helping to assemble the nickel containing metallocenter of UreC. The UreE protein probably delivers the nickel.</text>
</comment>
<dbReference type="GO" id="GO:0005737">
    <property type="term" value="C:cytoplasm"/>
    <property type="evidence" value="ECO:0007669"/>
    <property type="project" value="UniProtKB-SubCell"/>
</dbReference>
<dbReference type="Pfam" id="PF01730">
    <property type="entry name" value="UreF"/>
    <property type="match status" value="1"/>
</dbReference>
<keyword evidence="5" id="KW-1185">Reference proteome</keyword>
<dbReference type="AlphaFoldDB" id="A0A212S354"/>
<comment type="function">
    <text evidence="3">Required for maturation of urease via the functional incorporation of the urease nickel metallocenter.</text>
</comment>
<protein>
    <recommendedName>
        <fullName evidence="3">Urease accessory protein UreF</fullName>
    </recommendedName>
</protein>
<dbReference type="PANTHER" id="PTHR33620:SF1">
    <property type="entry name" value="UREASE ACCESSORY PROTEIN F"/>
    <property type="match status" value="1"/>
</dbReference>
<name>A0A212S354_9PROT</name>
<dbReference type="EMBL" id="FYEH01000021">
    <property type="protein sequence ID" value="SNB79461.1"/>
    <property type="molecule type" value="Genomic_DNA"/>
</dbReference>
<evidence type="ECO:0000256" key="2">
    <source>
        <dbReference type="ARBA" id="ARBA00023186"/>
    </source>
</evidence>
<keyword evidence="2 3" id="KW-0143">Chaperone</keyword>
<organism evidence="4 5">
    <name type="scientific">Arboricoccus pini</name>
    <dbReference type="NCBI Taxonomy" id="1963835"/>
    <lineage>
        <taxon>Bacteria</taxon>
        <taxon>Pseudomonadati</taxon>
        <taxon>Pseudomonadota</taxon>
        <taxon>Alphaproteobacteria</taxon>
        <taxon>Geminicoccales</taxon>
        <taxon>Geminicoccaceae</taxon>
        <taxon>Arboricoccus</taxon>
    </lineage>
</organism>